<name>A0ABZ1RUW5_9ACTN</name>
<dbReference type="Proteomes" id="UP001432075">
    <property type="component" value="Chromosome"/>
</dbReference>
<evidence type="ECO:0000313" key="3">
    <source>
        <dbReference type="Proteomes" id="UP001432075"/>
    </source>
</evidence>
<dbReference type="Pfam" id="PF03372">
    <property type="entry name" value="Exo_endo_phos"/>
    <property type="match status" value="1"/>
</dbReference>
<dbReference type="InterPro" id="IPR005135">
    <property type="entry name" value="Endo/exonuclease/phosphatase"/>
</dbReference>
<dbReference type="GO" id="GO:0032259">
    <property type="term" value="P:methylation"/>
    <property type="evidence" value="ECO:0007669"/>
    <property type="project" value="UniProtKB-KW"/>
</dbReference>
<keyword evidence="2" id="KW-0489">Methyltransferase</keyword>
<proteinExistence type="predicted"/>
<dbReference type="Gene3D" id="3.40.50.150">
    <property type="entry name" value="Vaccinia Virus protein VP39"/>
    <property type="match status" value="1"/>
</dbReference>
<protein>
    <submittedName>
        <fullName evidence="2">Methyltransferase domain-containing protein</fullName>
    </submittedName>
</protein>
<dbReference type="InterPro" id="IPR036691">
    <property type="entry name" value="Endo/exonu/phosph_ase_sf"/>
</dbReference>
<reference evidence="2" key="1">
    <citation type="submission" date="2022-10" db="EMBL/GenBank/DDBJ databases">
        <title>The complete genomes of actinobacterial strains from the NBC collection.</title>
        <authorList>
            <person name="Joergensen T.S."/>
            <person name="Alvarez Arevalo M."/>
            <person name="Sterndorff E.B."/>
            <person name="Faurdal D."/>
            <person name="Vuksanovic O."/>
            <person name="Mourched A.-S."/>
            <person name="Charusanti P."/>
            <person name="Shaw S."/>
            <person name="Blin K."/>
            <person name="Weber T."/>
        </authorList>
    </citation>
    <scope>NUCLEOTIDE SEQUENCE</scope>
    <source>
        <strain evidence="2">NBC_00283</strain>
    </source>
</reference>
<accession>A0ABZ1RUW5</accession>
<gene>
    <name evidence="2" type="ORF">OHU17_35025</name>
</gene>
<evidence type="ECO:0000313" key="2">
    <source>
        <dbReference type="EMBL" id="WUO50638.1"/>
    </source>
</evidence>
<dbReference type="SUPFAM" id="SSF53335">
    <property type="entry name" value="S-adenosyl-L-methionine-dependent methyltransferases"/>
    <property type="match status" value="1"/>
</dbReference>
<keyword evidence="3" id="KW-1185">Reference proteome</keyword>
<feature type="domain" description="Endonuclease/exonuclease/phosphatase" evidence="1">
    <location>
        <begin position="5"/>
        <end position="228"/>
    </location>
</feature>
<dbReference type="SUPFAM" id="SSF56219">
    <property type="entry name" value="DNase I-like"/>
    <property type="match status" value="1"/>
</dbReference>
<dbReference type="Pfam" id="PF13489">
    <property type="entry name" value="Methyltransf_23"/>
    <property type="match status" value="1"/>
</dbReference>
<organism evidence="2 3">
    <name type="scientific">Streptomyces goshikiensis</name>
    <dbReference type="NCBI Taxonomy" id="1942"/>
    <lineage>
        <taxon>Bacteria</taxon>
        <taxon>Bacillati</taxon>
        <taxon>Actinomycetota</taxon>
        <taxon>Actinomycetes</taxon>
        <taxon>Kitasatosporales</taxon>
        <taxon>Streptomycetaceae</taxon>
        <taxon>Streptomyces</taxon>
    </lineage>
</organism>
<keyword evidence="2" id="KW-0808">Transferase</keyword>
<dbReference type="GO" id="GO:0008168">
    <property type="term" value="F:methyltransferase activity"/>
    <property type="evidence" value="ECO:0007669"/>
    <property type="project" value="UniProtKB-KW"/>
</dbReference>
<dbReference type="EMBL" id="CP108057">
    <property type="protein sequence ID" value="WUO50638.1"/>
    <property type="molecule type" value="Genomic_DNA"/>
</dbReference>
<dbReference type="Gene3D" id="3.60.10.10">
    <property type="entry name" value="Endonuclease/exonuclease/phosphatase"/>
    <property type="match status" value="1"/>
</dbReference>
<evidence type="ECO:0000259" key="1">
    <source>
        <dbReference type="Pfam" id="PF03372"/>
    </source>
</evidence>
<dbReference type="InterPro" id="IPR029063">
    <property type="entry name" value="SAM-dependent_MTases_sf"/>
</dbReference>
<sequence>MLLASINLNKRLGADGPDGARARFAAWLRAHDVAVIVAQEPYKPADRRPPLLHGYVFAGGDGHLATWVREDITAPAVSAPTAWAQRVELGWLTVLQVHLDAYTSGARTAQLGELAAMASAEGGRPLLICGDFNLAPRPQDGLYDGEVSGFTADTERKALQHLLQSAWLVDTTRPDGEDEAKFTFERLFTGKLSRFRCDLALLSDHLAAGVSVTTRDEVRTGPGAFTDHSALLLDLPLTPEAAEPDDVLFAISDLTGKQPAAAGARPYQPHKTAMSRQGASPAARAVTGHLTGPLGVRTVLDHGCGRGADVAHYRAAGLDADGYDPHEGFGWPRPEREGYDLVTQMFVLNVLPDPGARIRALQDAAAFVRPGGHVVVVTRSPEEITKAAVGGTWTAHHDGFWSSEGKGTFQRGISAADTTALARHAGLILAAGSAGLPLPGVIHVVLVKPES</sequence>
<dbReference type="RefSeq" id="WP_328777390.1">
    <property type="nucleotide sequence ID" value="NZ_CP108057.1"/>
</dbReference>